<accession>A0A4U5PKA1</accession>
<gene>
    <name evidence="2" type="ORF">D5086_0000216290</name>
</gene>
<dbReference type="EMBL" id="RCHU01000728">
    <property type="protein sequence ID" value="TKR97149.1"/>
    <property type="molecule type" value="Genomic_DNA"/>
</dbReference>
<evidence type="ECO:0000256" key="1">
    <source>
        <dbReference type="SAM" id="Coils"/>
    </source>
</evidence>
<reference evidence="2" key="1">
    <citation type="submission" date="2018-10" db="EMBL/GenBank/DDBJ databases">
        <title>Population genomic analysis revealed the cold adaptation of white poplar.</title>
        <authorList>
            <person name="Liu Y.-J."/>
        </authorList>
    </citation>
    <scope>NUCLEOTIDE SEQUENCE [LARGE SCALE GENOMIC DNA]</scope>
    <source>
        <strain evidence="2">PAL-ZL1</strain>
    </source>
</reference>
<dbReference type="STRING" id="43335.A0A4U5PKA1"/>
<organism evidence="2">
    <name type="scientific">Populus alba</name>
    <name type="common">White poplar</name>
    <dbReference type="NCBI Taxonomy" id="43335"/>
    <lineage>
        <taxon>Eukaryota</taxon>
        <taxon>Viridiplantae</taxon>
        <taxon>Streptophyta</taxon>
        <taxon>Embryophyta</taxon>
        <taxon>Tracheophyta</taxon>
        <taxon>Spermatophyta</taxon>
        <taxon>Magnoliopsida</taxon>
        <taxon>eudicotyledons</taxon>
        <taxon>Gunneridae</taxon>
        <taxon>Pentapetalae</taxon>
        <taxon>rosids</taxon>
        <taxon>fabids</taxon>
        <taxon>Malpighiales</taxon>
        <taxon>Salicaceae</taxon>
        <taxon>Saliceae</taxon>
        <taxon>Populus</taxon>
    </lineage>
</organism>
<keyword evidence="1" id="KW-0175">Coiled coil</keyword>
<evidence type="ECO:0000313" key="2">
    <source>
        <dbReference type="EMBL" id="TKR97149.1"/>
    </source>
</evidence>
<dbReference type="PANTHER" id="PTHR38353:SF2">
    <property type="entry name" value="TROPOMYOSIN"/>
    <property type="match status" value="1"/>
</dbReference>
<feature type="coiled-coil region" evidence="1">
    <location>
        <begin position="167"/>
        <end position="198"/>
    </location>
</feature>
<name>A0A4U5PKA1_POPAL</name>
<dbReference type="AlphaFoldDB" id="A0A4U5PKA1"/>
<comment type="caution">
    <text evidence="2">The sequence shown here is derived from an EMBL/GenBank/DDBJ whole genome shotgun (WGS) entry which is preliminary data.</text>
</comment>
<dbReference type="PANTHER" id="PTHR38353">
    <property type="entry name" value="TROPOMYOSIN"/>
    <property type="match status" value="1"/>
</dbReference>
<feature type="coiled-coil region" evidence="1">
    <location>
        <begin position="1"/>
        <end position="56"/>
    </location>
</feature>
<proteinExistence type="predicted"/>
<sequence length="258" mass="29550">MEEYLHHMKTLRSQMNEVEDQAAKISVEEQTHITTFQTLDKDLASAKSETKRLKEDTEQMMKAKGEICSQILEKQRKIASLDSDSYTLAQTLELIQQERVSLSARLVEKSTYYTKVADDMNSKLQQQQDWVHTHRISGEMGEHGSGNDAEKNLIAKLDSAKSKLVEIAQMKSKLVTENNKMKQSIEQLKCSAKDFKTELFEMDIKTLEEEYKALLSDRAGEIEYLQSLQKQIKQLKDISHMVKCACGVEYKVAMELCA</sequence>
<protein>
    <submittedName>
        <fullName evidence="2">Uncharacterized protein</fullName>
    </submittedName>
</protein>